<sequence length="125" mass="13566">MWHGQQWSLRRFPQQIHRDVGAQWVVNGDDDDNDRVGAFVKSGGGLSDGGGIFMGRNGFTGGPIPMAIQHGGCYQPACAHDGRVPHPTVQRLLMGLDVIGHRRASFYAHLVRPDASKAFSFTAPA</sequence>
<reference evidence="3" key="1">
    <citation type="submission" date="2016-06" db="UniProtKB">
        <authorList>
            <consortium name="WormBaseParasite"/>
        </authorList>
    </citation>
    <scope>IDENTIFICATION</scope>
</reference>
<evidence type="ECO:0000313" key="3">
    <source>
        <dbReference type="WBParaSite" id="SBAD_0000650601-mRNA-1"/>
    </source>
</evidence>
<dbReference type="Proteomes" id="UP000270296">
    <property type="component" value="Unassembled WGS sequence"/>
</dbReference>
<gene>
    <name evidence="1" type="ORF">SBAD_LOCUS6263</name>
</gene>
<organism evidence="3">
    <name type="scientific">Soboliphyme baturini</name>
    <dbReference type="NCBI Taxonomy" id="241478"/>
    <lineage>
        <taxon>Eukaryota</taxon>
        <taxon>Metazoa</taxon>
        <taxon>Ecdysozoa</taxon>
        <taxon>Nematoda</taxon>
        <taxon>Enoplea</taxon>
        <taxon>Dorylaimia</taxon>
        <taxon>Dioctophymatida</taxon>
        <taxon>Dioctophymatoidea</taxon>
        <taxon>Soboliphymatidae</taxon>
        <taxon>Soboliphyme</taxon>
    </lineage>
</organism>
<dbReference type="EMBL" id="UZAM01009611">
    <property type="protein sequence ID" value="VDP09636.1"/>
    <property type="molecule type" value="Genomic_DNA"/>
</dbReference>
<protein>
    <submittedName>
        <fullName evidence="3">PGRP domain-containing protein</fullName>
    </submittedName>
</protein>
<keyword evidence="2" id="KW-1185">Reference proteome</keyword>
<dbReference type="WBParaSite" id="SBAD_0000650601-mRNA-1">
    <property type="protein sequence ID" value="SBAD_0000650601-mRNA-1"/>
    <property type="gene ID" value="SBAD_0000650601"/>
</dbReference>
<evidence type="ECO:0000313" key="2">
    <source>
        <dbReference type="Proteomes" id="UP000270296"/>
    </source>
</evidence>
<proteinExistence type="predicted"/>
<accession>A0A183IRL6</accession>
<dbReference type="AlphaFoldDB" id="A0A183IRL6"/>
<reference evidence="1 2" key="2">
    <citation type="submission" date="2018-11" db="EMBL/GenBank/DDBJ databases">
        <authorList>
            <consortium name="Pathogen Informatics"/>
        </authorList>
    </citation>
    <scope>NUCLEOTIDE SEQUENCE [LARGE SCALE GENOMIC DNA]</scope>
</reference>
<evidence type="ECO:0000313" key="1">
    <source>
        <dbReference type="EMBL" id="VDP09636.1"/>
    </source>
</evidence>
<name>A0A183IRL6_9BILA</name>